<dbReference type="Pfam" id="PF00005">
    <property type="entry name" value="ABC_tran"/>
    <property type="match status" value="2"/>
</dbReference>
<comment type="caution">
    <text evidence="6">The sequence shown here is derived from an EMBL/GenBank/DDBJ whole genome shotgun (WGS) entry which is preliminary data.</text>
</comment>
<dbReference type="PANTHER" id="PTHR19211:SF6">
    <property type="entry name" value="BLL7188 PROTEIN"/>
    <property type="match status" value="1"/>
</dbReference>
<dbReference type="Gene3D" id="3.40.50.300">
    <property type="entry name" value="P-loop containing nucleotide triphosphate hydrolases"/>
    <property type="match status" value="2"/>
</dbReference>
<feature type="compositionally biased region" description="Basic and acidic residues" evidence="4">
    <location>
        <begin position="292"/>
        <end position="301"/>
    </location>
</feature>
<keyword evidence="2" id="KW-0547">Nucleotide-binding</keyword>
<evidence type="ECO:0000256" key="1">
    <source>
        <dbReference type="ARBA" id="ARBA00022737"/>
    </source>
</evidence>
<dbReference type="SUPFAM" id="SSF52540">
    <property type="entry name" value="P-loop containing nucleoside triphosphate hydrolases"/>
    <property type="match status" value="2"/>
</dbReference>
<name>A0ABP7DA97_9MICC</name>
<evidence type="ECO:0000256" key="4">
    <source>
        <dbReference type="SAM" id="MobiDB-lite"/>
    </source>
</evidence>
<protein>
    <submittedName>
        <fullName evidence="6">ABC-F family ATP-binding cassette domain-containing protein</fullName>
    </submittedName>
</protein>
<evidence type="ECO:0000256" key="2">
    <source>
        <dbReference type="ARBA" id="ARBA00022741"/>
    </source>
</evidence>
<reference evidence="7" key="1">
    <citation type="journal article" date="2019" name="Int. J. Syst. Evol. Microbiol.">
        <title>The Global Catalogue of Microorganisms (GCM) 10K type strain sequencing project: providing services to taxonomists for standard genome sequencing and annotation.</title>
        <authorList>
            <consortium name="The Broad Institute Genomics Platform"/>
            <consortium name="The Broad Institute Genome Sequencing Center for Infectious Disease"/>
            <person name="Wu L."/>
            <person name="Ma J."/>
        </authorList>
    </citation>
    <scope>NUCLEOTIDE SEQUENCE [LARGE SCALE GENOMIC DNA]</scope>
    <source>
        <strain evidence="7">JCM 16961</strain>
    </source>
</reference>
<dbReference type="Proteomes" id="UP001501536">
    <property type="component" value="Unassembled WGS sequence"/>
</dbReference>
<organism evidence="6 7">
    <name type="scientific">Zhihengliuella alba</name>
    <dbReference type="NCBI Taxonomy" id="547018"/>
    <lineage>
        <taxon>Bacteria</taxon>
        <taxon>Bacillati</taxon>
        <taxon>Actinomycetota</taxon>
        <taxon>Actinomycetes</taxon>
        <taxon>Micrococcales</taxon>
        <taxon>Micrococcaceae</taxon>
        <taxon>Zhihengliuella</taxon>
    </lineage>
</organism>
<dbReference type="InterPro" id="IPR050611">
    <property type="entry name" value="ABCF"/>
</dbReference>
<dbReference type="InterPro" id="IPR003439">
    <property type="entry name" value="ABC_transporter-like_ATP-bd"/>
</dbReference>
<gene>
    <name evidence="6" type="ORF">GCM10022377_15780</name>
</gene>
<dbReference type="GO" id="GO:0005524">
    <property type="term" value="F:ATP binding"/>
    <property type="evidence" value="ECO:0007669"/>
    <property type="project" value="UniProtKB-KW"/>
</dbReference>
<feature type="domain" description="ABC transporter" evidence="5">
    <location>
        <begin position="383"/>
        <end position="616"/>
    </location>
</feature>
<proteinExistence type="predicted"/>
<dbReference type="InterPro" id="IPR027417">
    <property type="entry name" value="P-loop_NTPase"/>
</dbReference>
<sequence length="618" mass="65754">MQNPHHTSVQPQTPGPAVVLNRLTFDWPDGRRIFDELTATLSGRVGIVGSNGTGKTALLRLIVGDLQPTSGQVTHSEAPIGPGGAPAARRPLYLPQRLTLVSDRTVASLLGIADQLAALRAVLAGREEGLVENMEAVGDDWDLEERAGTLLAGYGLPADSPAFLDRTVGTLSGGEAMIVGLAGIELRAGPDALAVLDEPTNNLDRLARRRFHAAVERWPGTLLVVSHDVALLRRVDAIAELRPVQVRGGTADHADLRLHGGAWDSYVAAVEAERGLAERRVREAAAQVSAEKRQRIEDQTKLARRARQGRAAADSMPKILANHLRKRAEESAGRQRSQRAAREEGARARLEDARGRLPADRSIAIDLPGTEVPAGRVLAELSLRLPDGILVHDGGVPVDAAVGPDGGPGPLDPPPAPTLPEPALSIRGPERIAVAGRNGAGKTTLLQQVADAAVVPVGYLRQRLDSRPRGQSRGQEEGWAGLDDAASVLENVRSAAPAAAPGTVRARLARFHFRGGRVDQPVGQLSGGERFRVALARILLADPAPQLLLLDEPTNNLDLESVDQLVEALEAYAGGLLVVSHDEDFLARLRITRSWELCRRDAVAPGRETDLPSGAGEE</sequence>
<feature type="domain" description="ABC transporter" evidence="5">
    <location>
        <begin position="18"/>
        <end position="268"/>
    </location>
</feature>
<evidence type="ECO:0000313" key="6">
    <source>
        <dbReference type="EMBL" id="GAA3702993.1"/>
    </source>
</evidence>
<dbReference type="InterPro" id="IPR003593">
    <property type="entry name" value="AAA+_ATPase"/>
</dbReference>
<evidence type="ECO:0000259" key="5">
    <source>
        <dbReference type="PROSITE" id="PS50893"/>
    </source>
</evidence>
<feature type="compositionally biased region" description="Basic and acidic residues" evidence="4">
    <location>
        <begin position="340"/>
        <end position="354"/>
    </location>
</feature>
<evidence type="ECO:0000313" key="7">
    <source>
        <dbReference type="Proteomes" id="UP001501536"/>
    </source>
</evidence>
<keyword evidence="3 6" id="KW-0067">ATP-binding</keyword>
<dbReference type="PROSITE" id="PS50893">
    <property type="entry name" value="ABC_TRANSPORTER_2"/>
    <property type="match status" value="2"/>
</dbReference>
<accession>A0ABP7DA97</accession>
<feature type="region of interest" description="Disordered" evidence="4">
    <location>
        <begin position="292"/>
        <end position="354"/>
    </location>
</feature>
<dbReference type="EMBL" id="BAABCJ010000002">
    <property type="protein sequence ID" value="GAA3702993.1"/>
    <property type="molecule type" value="Genomic_DNA"/>
</dbReference>
<dbReference type="SMART" id="SM00382">
    <property type="entry name" value="AAA"/>
    <property type="match status" value="2"/>
</dbReference>
<keyword evidence="7" id="KW-1185">Reference proteome</keyword>
<keyword evidence="1" id="KW-0677">Repeat</keyword>
<dbReference type="PANTHER" id="PTHR19211">
    <property type="entry name" value="ATP-BINDING TRANSPORT PROTEIN-RELATED"/>
    <property type="match status" value="1"/>
</dbReference>
<dbReference type="RefSeq" id="WP_344882548.1">
    <property type="nucleotide sequence ID" value="NZ_BAABCJ010000002.1"/>
</dbReference>
<evidence type="ECO:0000256" key="3">
    <source>
        <dbReference type="ARBA" id="ARBA00022840"/>
    </source>
</evidence>